<evidence type="ECO:0000259" key="3">
    <source>
        <dbReference type="Pfam" id="PF01915"/>
    </source>
</evidence>
<dbReference type="Pfam" id="PF01915">
    <property type="entry name" value="Glyco_hydro_3_C"/>
    <property type="match status" value="1"/>
</dbReference>
<dbReference type="SUPFAM" id="SSF51445">
    <property type="entry name" value="(Trans)glycosidases"/>
    <property type="match status" value="1"/>
</dbReference>
<dbReference type="Pfam" id="PF18559">
    <property type="entry name" value="Exop_C"/>
    <property type="match status" value="1"/>
</dbReference>
<dbReference type="AlphaFoldDB" id="A0A928X4E2"/>
<dbReference type="InterPro" id="IPR036962">
    <property type="entry name" value="Glyco_hydro_3_N_sf"/>
</dbReference>
<dbReference type="Gene3D" id="2.60.120.430">
    <property type="entry name" value="Galactose-binding lectin"/>
    <property type="match status" value="1"/>
</dbReference>
<sequence length="840" mass="89641">MLHSPSSPMKISMLGLCLLLLVLGSVAAYITYATAVRGQTMPPTITPENWPTTTGGAPLAADIEARIDKLMAAMTIEELVGQTIQADISDVTPADVRQYRLGAILNGGNSAPGEDVRASADAWLALADEFYTASMDTTNGGKAIPILWGTDAVHGHNNIVGATVFPHNIGLGATRNPALIQQIGEITAREVIVTGMDWTFAPTLAVVRDNRWGRTYESYSEDPEIVAQYAAAMVTGLQGELHTHSFLSNQHVIATAKHFIGDGGTQRGKDQGDNIDSETALRDHHGAGYPPALAAGVQTVMASFSSWHGTRMHGHKALLTDVLKDRMGFNGFVVGDWNGHAQIPGCSTKSCPTAFNAGIDMFMAPDSWRELHQNTVAQVKSGEIPRSRLDDAVRRILRVKLRFLFEKPKPSERPLAGNYSLLGHPNHQAVARQAVRESLVLLKNQGNLLPLPTHQTILVTGDGAHNIGKQSGGWTLSWQGTGNTNEHFPNGTSIWEGMQNAIEAGGGQAVLSADGSYDQTPDVAIVVFGEEPYAEFKGDLENLNYSSDQALQLLQSFQAQGIPTVAVFLSGRPLWVTPEINAADAFVAAWLPGSAGAGVADVLLRKPNGAINVDFKGKLSFSWPRTATQTKVNQSGNYDPLFPYGYGLTYEDNGNVAKLPETSGLDGSETTASNALFAFGKPMAPWSLQATVGDTSSTVVDARTQLGKTLTIRAIDRAAQEDAQQFVWSGAGAIALTGPATDYTAAAHYNDMALAIQYRVDALPAGPVTLLAKSSDGCQADLDMTQLFTKAPLGEWTQTEITLSSLVEAGANMAQLTALGIKTADPFSLSLSDIRLVERD</sequence>
<dbReference type="SUPFAM" id="SSF52279">
    <property type="entry name" value="Beta-D-glucan exohydrolase, C-terminal domain"/>
    <property type="match status" value="1"/>
</dbReference>
<feature type="domain" description="ExoP galactose-binding-like" evidence="4">
    <location>
        <begin position="684"/>
        <end position="836"/>
    </location>
</feature>
<dbReference type="PRINTS" id="PR00133">
    <property type="entry name" value="GLHYDRLASE3"/>
</dbReference>
<evidence type="ECO:0000259" key="2">
    <source>
        <dbReference type="Pfam" id="PF00933"/>
    </source>
</evidence>
<dbReference type="GO" id="GO:0008422">
    <property type="term" value="F:beta-glucosidase activity"/>
    <property type="evidence" value="ECO:0007669"/>
    <property type="project" value="TreeGrafter"/>
</dbReference>
<accession>A0A928X4E2</accession>
<dbReference type="InterPro" id="IPR002772">
    <property type="entry name" value="Glyco_hydro_3_C"/>
</dbReference>
<keyword evidence="1 5" id="KW-0378">Hydrolase</keyword>
<evidence type="ECO:0000313" key="5">
    <source>
        <dbReference type="EMBL" id="MBE9066948.1"/>
    </source>
</evidence>
<dbReference type="Pfam" id="PF00933">
    <property type="entry name" value="Glyco_hydro_3"/>
    <property type="match status" value="1"/>
</dbReference>
<reference evidence="5" key="1">
    <citation type="submission" date="2020-10" db="EMBL/GenBank/DDBJ databases">
        <authorList>
            <person name="Castelo-Branco R."/>
            <person name="Eusebio N."/>
            <person name="Adriana R."/>
            <person name="Vieira A."/>
            <person name="Brugerolle De Fraissinette N."/>
            <person name="Rezende De Castro R."/>
            <person name="Schneider M.P."/>
            <person name="Vasconcelos V."/>
            <person name="Leao P.N."/>
        </authorList>
    </citation>
    <scope>NUCLEOTIDE SEQUENCE</scope>
    <source>
        <strain evidence="5">LEGE 11479</strain>
    </source>
</reference>
<evidence type="ECO:0000256" key="1">
    <source>
        <dbReference type="ARBA" id="ARBA00022801"/>
    </source>
</evidence>
<dbReference type="InterPro" id="IPR017853">
    <property type="entry name" value="GH"/>
</dbReference>
<feature type="domain" description="Glycoside hydrolase family 3 C-terminal" evidence="3">
    <location>
        <begin position="439"/>
        <end position="650"/>
    </location>
</feature>
<proteinExistence type="predicted"/>
<dbReference type="InterPro" id="IPR051915">
    <property type="entry name" value="Cellulose_Degrad_GH3"/>
</dbReference>
<protein>
    <submittedName>
        <fullName evidence="5">Glycoside hydrolase family 3 C-terminal domain-containing protein</fullName>
    </submittedName>
</protein>
<keyword evidence="6" id="KW-1185">Reference proteome</keyword>
<evidence type="ECO:0000259" key="4">
    <source>
        <dbReference type="Pfam" id="PF18559"/>
    </source>
</evidence>
<evidence type="ECO:0000313" key="6">
    <source>
        <dbReference type="Proteomes" id="UP000615026"/>
    </source>
</evidence>
<dbReference type="Gene3D" id="3.20.20.300">
    <property type="entry name" value="Glycoside hydrolase, family 3, N-terminal domain"/>
    <property type="match status" value="1"/>
</dbReference>
<dbReference type="InterPro" id="IPR041443">
    <property type="entry name" value="Exop_C"/>
</dbReference>
<comment type="caution">
    <text evidence="5">The sequence shown here is derived from an EMBL/GenBank/DDBJ whole genome shotgun (WGS) entry which is preliminary data.</text>
</comment>
<feature type="domain" description="Glycoside hydrolase family 3 N-terminal" evidence="2">
    <location>
        <begin position="75"/>
        <end position="399"/>
    </location>
</feature>
<dbReference type="EMBL" id="JADEXP010000067">
    <property type="protein sequence ID" value="MBE9066948.1"/>
    <property type="molecule type" value="Genomic_DNA"/>
</dbReference>
<dbReference type="Gene3D" id="3.40.50.1700">
    <property type="entry name" value="Glycoside hydrolase family 3 C-terminal domain"/>
    <property type="match status" value="1"/>
</dbReference>
<dbReference type="InterPro" id="IPR036881">
    <property type="entry name" value="Glyco_hydro_3_C_sf"/>
</dbReference>
<dbReference type="InterPro" id="IPR001764">
    <property type="entry name" value="Glyco_hydro_3_N"/>
</dbReference>
<gene>
    <name evidence="5" type="ORF">IQ260_09800</name>
</gene>
<dbReference type="PANTHER" id="PTHR30620:SF77">
    <property type="entry name" value="LYSOSOMAL BETA GLUCOSIDASE-LIKE"/>
    <property type="match status" value="1"/>
</dbReference>
<organism evidence="5 6">
    <name type="scientific">Leptolyngbya cf. ectocarpi LEGE 11479</name>
    <dbReference type="NCBI Taxonomy" id="1828722"/>
    <lineage>
        <taxon>Bacteria</taxon>
        <taxon>Bacillati</taxon>
        <taxon>Cyanobacteriota</taxon>
        <taxon>Cyanophyceae</taxon>
        <taxon>Leptolyngbyales</taxon>
        <taxon>Leptolyngbyaceae</taxon>
        <taxon>Leptolyngbya group</taxon>
        <taxon>Leptolyngbya</taxon>
    </lineage>
</organism>
<dbReference type="PANTHER" id="PTHR30620">
    <property type="entry name" value="PERIPLASMIC BETA-GLUCOSIDASE-RELATED"/>
    <property type="match status" value="1"/>
</dbReference>
<name>A0A928X4E2_LEPEC</name>
<dbReference type="GO" id="GO:0009251">
    <property type="term" value="P:glucan catabolic process"/>
    <property type="evidence" value="ECO:0007669"/>
    <property type="project" value="TreeGrafter"/>
</dbReference>
<dbReference type="Proteomes" id="UP000615026">
    <property type="component" value="Unassembled WGS sequence"/>
</dbReference>